<evidence type="ECO:0000313" key="4">
    <source>
        <dbReference type="Proteomes" id="UP001501671"/>
    </source>
</evidence>
<comment type="similarity">
    <text evidence="1">Belongs to the CapA family.</text>
</comment>
<proteinExistence type="inferred from homology"/>
<dbReference type="InterPro" id="IPR029052">
    <property type="entry name" value="Metallo-depent_PP-like"/>
</dbReference>
<evidence type="ECO:0000313" key="3">
    <source>
        <dbReference type="EMBL" id="GAA4336217.1"/>
    </source>
</evidence>
<comment type="caution">
    <text evidence="3">The sequence shown here is derived from an EMBL/GenBank/DDBJ whole genome shotgun (WGS) entry which is preliminary data.</text>
</comment>
<dbReference type="InterPro" id="IPR052169">
    <property type="entry name" value="CW_Biosynth-Accessory"/>
</dbReference>
<feature type="domain" description="Capsule synthesis protein CapA" evidence="2">
    <location>
        <begin position="7"/>
        <end position="264"/>
    </location>
</feature>
<dbReference type="Gene3D" id="3.60.21.10">
    <property type="match status" value="1"/>
</dbReference>
<dbReference type="Proteomes" id="UP001501671">
    <property type="component" value="Unassembled WGS sequence"/>
</dbReference>
<evidence type="ECO:0000259" key="2">
    <source>
        <dbReference type="SMART" id="SM00854"/>
    </source>
</evidence>
<dbReference type="CDD" id="cd07381">
    <property type="entry name" value="MPP_CapA"/>
    <property type="match status" value="1"/>
</dbReference>
<reference evidence="4" key="1">
    <citation type="journal article" date="2019" name="Int. J. Syst. Evol. Microbiol.">
        <title>The Global Catalogue of Microorganisms (GCM) 10K type strain sequencing project: providing services to taxonomists for standard genome sequencing and annotation.</title>
        <authorList>
            <consortium name="The Broad Institute Genomics Platform"/>
            <consortium name="The Broad Institute Genome Sequencing Center for Infectious Disease"/>
            <person name="Wu L."/>
            <person name="Ma J."/>
        </authorList>
    </citation>
    <scope>NUCLEOTIDE SEQUENCE [LARGE SCALE GENOMIC DNA]</scope>
    <source>
        <strain evidence="4">JCM 17666</strain>
    </source>
</reference>
<dbReference type="InterPro" id="IPR019079">
    <property type="entry name" value="Capsule_synth_CapA"/>
</dbReference>
<sequence>MTEPTVVLLGCGDIGPVQEPMDAYSTLVKPTLQAADIRFGQAERIYSERGEFQLHGLRHGRLAPHMASVFSDCGFDVVSVAGNHGMDFGPDALMDTIDNLRGRGIRTVGAGRNAEEARRPAIVEKNGVRVAFLAYCSLLAENYDAGPDRPGVAPLRVHTYYEAVEPQPGIPPRVVTVPYEEDMVAVLDDIAAARKAADVVVLSLHWGVHFIPRLIAEYQPIVANAAARAGVDIILGHHAHIPKAIGMHHGMACFYSLSNFIFTTRENPARAREFARIYGIEQDPAYPRLAFGTDAKRSLIAKAVLSKKGVDRVSFLPVLIDTQMRPEVLRRGDPRFDEAVRYMDWASEGFEHRFAIEGDEVVVS</sequence>
<keyword evidence="4" id="KW-1185">Reference proteome</keyword>
<accession>A0ABP8H9D5</accession>
<gene>
    <name evidence="3" type="ORF">GCM10023144_30310</name>
</gene>
<evidence type="ECO:0000256" key="1">
    <source>
        <dbReference type="ARBA" id="ARBA00005662"/>
    </source>
</evidence>
<name>A0ABP8H9D5_9BURK</name>
<dbReference type="PANTHER" id="PTHR33393:SF13">
    <property type="entry name" value="PGA BIOSYNTHESIS PROTEIN CAPA"/>
    <property type="match status" value="1"/>
</dbReference>
<dbReference type="EMBL" id="BAABFO010000014">
    <property type="protein sequence ID" value="GAA4336217.1"/>
    <property type="molecule type" value="Genomic_DNA"/>
</dbReference>
<dbReference type="SMART" id="SM00854">
    <property type="entry name" value="PGA_cap"/>
    <property type="match status" value="1"/>
</dbReference>
<dbReference type="RefSeq" id="WP_345250701.1">
    <property type="nucleotide sequence ID" value="NZ_BAABFO010000014.1"/>
</dbReference>
<organism evidence="3 4">
    <name type="scientific">Pigmentiphaga soli</name>
    <dbReference type="NCBI Taxonomy" id="1007095"/>
    <lineage>
        <taxon>Bacteria</taxon>
        <taxon>Pseudomonadati</taxon>
        <taxon>Pseudomonadota</taxon>
        <taxon>Betaproteobacteria</taxon>
        <taxon>Burkholderiales</taxon>
        <taxon>Alcaligenaceae</taxon>
        <taxon>Pigmentiphaga</taxon>
    </lineage>
</organism>
<dbReference type="Pfam" id="PF09587">
    <property type="entry name" value="PGA_cap"/>
    <property type="match status" value="1"/>
</dbReference>
<dbReference type="SUPFAM" id="SSF56300">
    <property type="entry name" value="Metallo-dependent phosphatases"/>
    <property type="match status" value="1"/>
</dbReference>
<dbReference type="PANTHER" id="PTHR33393">
    <property type="entry name" value="POLYGLUTAMINE SYNTHESIS ACCESSORY PROTEIN RV0574C-RELATED"/>
    <property type="match status" value="1"/>
</dbReference>
<protein>
    <recommendedName>
        <fullName evidence="2">Capsule synthesis protein CapA domain-containing protein</fullName>
    </recommendedName>
</protein>